<dbReference type="Proteomes" id="UP000005508">
    <property type="component" value="Unassembled WGS sequence"/>
</dbReference>
<dbReference type="EMBL" id="AEJM01000022">
    <property type="protein sequence ID" value="EGY33778.1"/>
    <property type="molecule type" value="Genomic_DNA"/>
</dbReference>
<dbReference type="AlphaFoldDB" id="G4A8M9"/>
<dbReference type="PATRIC" id="fig|907488.3.peg.1159"/>
<name>G4A8M9_AGGAC</name>
<dbReference type="GO" id="GO:0005524">
    <property type="term" value="F:ATP binding"/>
    <property type="evidence" value="ECO:0007669"/>
    <property type="project" value="UniProtKB-KW"/>
</dbReference>
<keyword evidence="1" id="KW-0067">ATP-binding</keyword>
<keyword evidence="1" id="KW-0547">Nucleotide-binding</keyword>
<sequence>MPAIFTDSMLSFILLKDGNLMVKGTPDEVMSEALLKTVFDLDVEIHRDPVSQTPMFILK</sequence>
<organism evidence="1 2">
    <name type="scientific">Aggregatibacter actinomycetemcomitans serotype e str. SC1083</name>
    <dbReference type="NCBI Taxonomy" id="907488"/>
    <lineage>
        <taxon>Bacteria</taxon>
        <taxon>Pseudomonadati</taxon>
        <taxon>Pseudomonadota</taxon>
        <taxon>Gammaproteobacteria</taxon>
        <taxon>Pasteurellales</taxon>
        <taxon>Pasteurellaceae</taxon>
        <taxon>Aggregatibacter</taxon>
    </lineage>
</organism>
<evidence type="ECO:0000313" key="2">
    <source>
        <dbReference type="Proteomes" id="UP000005508"/>
    </source>
</evidence>
<accession>G4A8M9</accession>
<evidence type="ECO:0000313" key="1">
    <source>
        <dbReference type="EMBL" id="EGY33778.1"/>
    </source>
</evidence>
<proteinExistence type="predicted"/>
<reference evidence="1 2" key="1">
    <citation type="submission" date="2010-10" db="EMBL/GenBank/DDBJ databases">
        <authorList>
            <person name="Chen C."/>
            <person name="Kittichotirat W."/>
            <person name="Asikainen S."/>
            <person name="Bumgarner R."/>
        </authorList>
    </citation>
    <scope>NUCLEOTIDE SEQUENCE [LARGE SCALE GENOMIC DNA]</scope>
    <source>
        <strain evidence="1 2">SC1083</strain>
    </source>
</reference>
<gene>
    <name evidence="1" type="ORF">SC1083_1181</name>
</gene>
<comment type="caution">
    <text evidence="1">The sequence shown here is derived from an EMBL/GenBank/DDBJ whole genome shotgun (WGS) entry which is preliminary data.</text>
</comment>
<dbReference type="SMR" id="G4A8M9"/>
<protein>
    <submittedName>
        <fullName evidence="1">Iron-dicitrate transporter ATP-binding subunit</fullName>
    </submittedName>
</protein>